<dbReference type="InterPro" id="IPR005312">
    <property type="entry name" value="DUF1759"/>
</dbReference>
<dbReference type="Pfam" id="PF03564">
    <property type="entry name" value="DUF1759"/>
    <property type="match status" value="1"/>
</dbReference>
<dbReference type="AlphaFoldDB" id="A0A443Q6U5"/>
<dbReference type="OrthoDB" id="6514843at2759"/>
<evidence type="ECO:0000313" key="1">
    <source>
        <dbReference type="EMBL" id="RWR98731.1"/>
    </source>
</evidence>
<sequence>RALFGLAICDENYESAVELLKNRFGRKDVVINAHMNKLLAIDPVKRSSEVKLLRRLYDECEVQIRSLETLGVTADTYGNLLCPILLKLIPDDIALEYSRQQDEDDAWNVCKLLQFLRREVESREGASILSKAA</sequence>
<name>A0A443Q6U5_9ACAR</name>
<feature type="non-terminal residue" evidence="1">
    <location>
        <position position="133"/>
    </location>
</feature>
<dbReference type="STRING" id="1965070.A0A443Q6U5"/>
<protein>
    <submittedName>
        <fullName evidence="1">Uncharacterized protein</fullName>
    </submittedName>
</protein>
<organism evidence="1 2">
    <name type="scientific">Dinothrombium tinctorium</name>
    <dbReference type="NCBI Taxonomy" id="1965070"/>
    <lineage>
        <taxon>Eukaryota</taxon>
        <taxon>Metazoa</taxon>
        <taxon>Ecdysozoa</taxon>
        <taxon>Arthropoda</taxon>
        <taxon>Chelicerata</taxon>
        <taxon>Arachnida</taxon>
        <taxon>Acari</taxon>
        <taxon>Acariformes</taxon>
        <taxon>Trombidiformes</taxon>
        <taxon>Prostigmata</taxon>
        <taxon>Anystina</taxon>
        <taxon>Parasitengona</taxon>
        <taxon>Trombidioidea</taxon>
        <taxon>Trombidiidae</taxon>
        <taxon>Dinothrombium</taxon>
    </lineage>
</organism>
<accession>A0A443Q6U5</accession>
<dbReference type="EMBL" id="NCKU01019401">
    <property type="protein sequence ID" value="RWR98731.1"/>
    <property type="molecule type" value="Genomic_DNA"/>
</dbReference>
<proteinExistence type="predicted"/>
<comment type="caution">
    <text evidence="1">The sequence shown here is derived from an EMBL/GenBank/DDBJ whole genome shotgun (WGS) entry which is preliminary data.</text>
</comment>
<feature type="non-terminal residue" evidence="1">
    <location>
        <position position="1"/>
    </location>
</feature>
<reference evidence="1 2" key="1">
    <citation type="journal article" date="2018" name="Gigascience">
        <title>Genomes of trombidid mites reveal novel predicted allergens and laterally-transferred genes associated with secondary metabolism.</title>
        <authorList>
            <person name="Dong X."/>
            <person name="Chaisiri K."/>
            <person name="Xia D."/>
            <person name="Armstrong S.D."/>
            <person name="Fang Y."/>
            <person name="Donnelly M.J."/>
            <person name="Kadowaki T."/>
            <person name="McGarry J.W."/>
            <person name="Darby A.C."/>
            <person name="Makepeace B.L."/>
        </authorList>
    </citation>
    <scope>NUCLEOTIDE SEQUENCE [LARGE SCALE GENOMIC DNA]</scope>
    <source>
        <strain evidence="1">UoL-WK</strain>
    </source>
</reference>
<dbReference type="Proteomes" id="UP000285301">
    <property type="component" value="Unassembled WGS sequence"/>
</dbReference>
<gene>
    <name evidence="1" type="ORF">B4U79_06079</name>
</gene>
<keyword evidence="2" id="KW-1185">Reference proteome</keyword>
<evidence type="ECO:0000313" key="2">
    <source>
        <dbReference type="Proteomes" id="UP000285301"/>
    </source>
</evidence>